<evidence type="ECO:0000313" key="4">
    <source>
        <dbReference type="Proteomes" id="UP000030002"/>
    </source>
</evidence>
<evidence type="ECO:0000313" key="3">
    <source>
        <dbReference type="EMBL" id="KGN30389.1"/>
    </source>
</evidence>
<dbReference type="eggNOG" id="ENOG502ZY4N">
    <property type="taxonomic scope" value="Bacteria"/>
</dbReference>
<dbReference type="AlphaFoldDB" id="A0A0A0J103"/>
<dbReference type="Proteomes" id="UP000030002">
    <property type="component" value="Unassembled WGS sequence"/>
</dbReference>
<feature type="transmembrane region" description="Helical" evidence="1">
    <location>
        <begin position="266"/>
        <end position="284"/>
    </location>
</feature>
<organism evidence="3 4">
    <name type="scientific">Knoellia sinensis KCTC 19936</name>
    <dbReference type="NCBI Taxonomy" id="1385520"/>
    <lineage>
        <taxon>Bacteria</taxon>
        <taxon>Bacillati</taxon>
        <taxon>Actinomycetota</taxon>
        <taxon>Actinomycetes</taxon>
        <taxon>Micrococcales</taxon>
        <taxon>Intrasporangiaceae</taxon>
        <taxon>Knoellia</taxon>
    </lineage>
</organism>
<dbReference type="Pfam" id="PF14258">
    <property type="entry name" value="DUF4350"/>
    <property type="match status" value="1"/>
</dbReference>
<dbReference type="STRING" id="1385520.N802_07025"/>
<accession>A0A0A0J103</accession>
<protein>
    <recommendedName>
        <fullName evidence="2">DUF4350 domain-containing protein</fullName>
    </recommendedName>
</protein>
<evidence type="ECO:0000259" key="2">
    <source>
        <dbReference type="Pfam" id="PF14258"/>
    </source>
</evidence>
<keyword evidence="4" id="KW-1185">Reference proteome</keyword>
<dbReference type="OrthoDB" id="5241668at2"/>
<keyword evidence="1" id="KW-0812">Transmembrane</keyword>
<proteinExistence type="predicted"/>
<feature type="transmembrane region" description="Helical" evidence="1">
    <location>
        <begin position="12"/>
        <end position="30"/>
    </location>
</feature>
<keyword evidence="1" id="KW-1133">Transmembrane helix</keyword>
<feature type="domain" description="DUF4350" evidence="2">
    <location>
        <begin position="45"/>
        <end position="235"/>
    </location>
</feature>
<reference evidence="3 4" key="1">
    <citation type="submission" date="2013-08" db="EMBL/GenBank/DDBJ databases">
        <title>The genome sequence of Knoellia sinensis.</title>
        <authorList>
            <person name="Zhu W."/>
            <person name="Wang G."/>
        </authorList>
    </citation>
    <scope>NUCLEOTIDE SEQUENCE [LARGE SCALE GENOMIC DNA]</scope>
    <source>
        <strain evidence="3 4">KCTC 19936</strain>
    </source>
</reference>
<sequence>MNTISRWRRTGVWALVIAMGVAALAAIAIATTPPGDAMDPEGLGPGGGAALVAVLEQNGVDVETFDSIDGVRDALREQDDDTTVVVANTSNLGTGSAATLRQEALGVDRMVVLSPTTAQLRALRADATALPIGAAVQVDSRCNIGPVDEGDSLIGIDKRYEPGGGAEDVTTCFPLTIQSADGDAEGEGAGEHGAGLLDLPSTSGHPDLTIVGSTAGFSNGVITEEDNAAIALRLLGGSPRLVWYQPDIADLVDGGSGEDAGLLPAWLLPSLALVAMGLVMLALIRGRRLGRLVREPLPVVVRAVETTEARGRLYRRAQDRPRAAAVLRLATIDRLRARLGLRRGDSLETVARAIAAATGRPVREVLDLVAGPPPTDDAALVRLAQDLSDLEEKAHRP</sequence>
<comment type="caution">
    <text evidence="3">The sequence shown here is derived from an EMBL/GenBank/DDBJ whole genome shotgun (WGS) entry which is preliminary data.</text>
</comment>
<dbReference type="InterPro" id="IPR025646">
    <property type="entry name" value="DUF4350"/>
</dbReference>
<name>A0A0A0J103_9MICO</name>
<gene>
    <name evidence="3" type="ORF">N802_07025</name>
</gene>
<dbReference type="RefSeq" id="WP_052110099.1">
    <property type="nucleotide sequence ID" value="NZ_AVPJ01000019.1"/>
</dbReference>
<dbReference type="EMBL" id="AVPJ01000019">
    <property type="protein sequence ID" value="KGN30389.1"/>
    <property type="molecule type" value="Genomic_DNA"/>
</dbReference>
<keyword evidence="1" id="KW-0472">Membrane</keyword>
<evidence type="ECO:0000256" key="1">
    <source>
        <dbReference type="SAM" id="Phobius"/>
    </source>
</evidence>